<dbReference type="Pfam" id="PF00264">
    <property type="entry name" value="Tyrosinase"/>
    <property type="match status" value="1"/>
</dbReference>
<dbReference type="Proteomes" id="UP000800093">
    <property type="component" value="Unassembled WGS sequence"/>
</dbReference>
<dbReference type="InterPro" id="IPR050316">
    <property type="entry name" value="Tyrosinase/Hemocyanin"/>
</dbReference>
<name>A0A9P4TPH8_9PLEO</name>
<comment type="catalytic activity">
    <reaction evidence="9">
        <text>2 L-dopa + O2 = 2 L-dopaquinone + 2 H2O</text>
        <dbReference type="Rhea" id="RHEA:34287"/>
        <dbReference type="ChEBI" id="CHEBI:15377"/>
        <dbReference type="ChEBI" id="CHEBI:15379"/>
        <dbReference type="ChEBI" id="CHEBI:57504"/>
        <dbReference type="ChEBI" id="CHEBI:57924"/>
        <dbReference type="EC" id="1.14.18.1"/>
    </reaction>
</comment>
<evidence type="ECO:0000256" key="11">
    <source>
        <dbReference type="SAM" id="MobiDB-lite"/>
    </source>
</evidence>
<evidence type="ECO:0000256" key="5">
    <source>
        <dbReference type="ARBA" id="ARBA00023002"/>
    </source>
</evidence>
<evidence type="ECO:0000256" key="4">
    <source>
        <dbReference type="ARBA" id="ARBA00022723"/>
    </source>
</evidence>
<dbReference type="PROSITE" id="PS00498">
    <property type="entry name" value="TYROSINASE_2"/>
    <property type="match status" value="1"/>
</dbReference>
<evidence type="ECO:0000313" key="13">
    <source>
        <dbReference type="EMBL" id="KAF2269602.1"/>
    </source>
</evidence>
<dbReference type="EC" id="1.14.18.1" evidence="3"/>
<dbReference type="GO" id="GO:0046872">
    <property type="term" value="F:metal ion binding"/>
    <property type="evidence" value="ECO:0007669"/>
    <property type="project" value="UniProtKB-KW"/>
</dbReference>
<dbReference type="Gene3D" id="2.60.310.20">
    <property type="match status" value="1"/>
</dbReference>
<keyword evidence="14" id="KW-1185">Reference proteome</keyword>
<feature type="region of interest" description="Disordered" evidence="11">
    <location>
        <begin position="562"/>
        <end position="582"/>
    </location>
</feature>
<sequence length="626" mass="70138">MERFKAKSKTDRMGYYQIAGVHGRPFQSWNNFPTPLVNNAGFCPHAMTLFGSWHRPYLAVYEQAWYQSVQEVIATFPSSQQLRWRNAAATLRMPYWDWAVAPPNGESNIPTLIRDQRVTVTKPSGRVTIDNPLYSYSFGSSLPPEMGGGPWNNWPITLRRPVSNPTRSNNNEVSARMQSIRISLRDRIFNIFQSRQSWGYASTSQIGARIGNGVDSFESIHDAVHSTVGGESGGTMYYLDYSAFDPIFWLHHCNIDRLLAMYQLVVPNTYVANGNVNRPMAQWNTGEGKNGNTPLKPFTKNTNGDYFTSFDVRETRALGYYYPETQARTASQVNAAVQRLYSRTATATARRKRSVTGQYEGHELKDGDHETVLSVVANKYAFQGSYTVHCFLGQENNSTVNSTAPYANATAPYNNYTTNGTSDYDFTQEPNYVGGYGILGGMGGGQNGSMEVTTEGCIPLTTALQGKQIYGEIKSLKPDDVEDYLEKHLYYKVIGPGGKEIPADEVPGLHLYVKSAPYKFSGDSSLPIIGDYIKLPRCTEKKPAGKPFTWVPKPYEYVWEGDSDMPETPTHPGYPSPSEYPTDTMPPYPTGTWSFPKPEDEAGYCVSKQTIEYVDEKGEYLYSETY</sequence>
<keyword evidence="6" id="KW-0186">Copper</keyword>
<dbReference type="PANTHER" id="PTHR11474">
    <property type="entry name" value="TYROSINASE FAMILY MEMBER"/>
    <property type="match status" value="1"/>
</dbReference>
<organism evidence="13 14">
    <name type="scientific">Lojkania enalia</name>
    <dbReference type="NCBI Taxonomy" id="147567"/>
    <lineage>
        <taxon>Eukaryota</taxon>
        <taxon>Fungi</taxon>
        <taxon>Dikarya</taxon>
        <taxon>Ascomycota</taxon>
        <taxon>Pezizomycotina</taxon>
        <taxon>Dothideomycetes</taxon>
        <taxon>Pleosporomycetidae</taxon>
        <taxon>Pleosporales</taxon>
        <taxon>Pleosporales incertae sedis</taxon>
        <taxon>Lojkania</taxon>
    </lineage>
</organism>
<dbReference type="GO" id="GO:0004503">
    <property type="term" value="F:tyrosinase activity"/>
    <property type="evidence" value="ECO:0007669"/>
    <property type="project" value="UniProtKB-EC"/>
</dbReference>
<dbReference type="InterPro" id="IPR041640">
    <property type="entry name" value="Tyrosinase_C"/>
</dbReference>
<comment type="cofactor">
    <cofactor evidence="1">
        <name>Cu(2+)</name>
        <dbReference type="ChEBI" id="CHEBI:29036"/>
    </cofactor>
</comment>
<keyword evidence="4" id="KW-0479">Metal-binding</keyword>
<evidence type="ECO:0000259" key="12">
    <source>
        <dbReference type="PROSITE" id="PS00498"/>
    </source>
</evidence>
<dbReference type="InterPro" id="IPR008922">
    <property type="entry name" value="Di-copper_centre_dom_sf"/>
</dbReference>
<dbReference type="Pfam" id="PF18132">
    <property type="entry name" value="Tyrosinase_C"/>
    <property type="match status" value="1"/>
</dbReference>
<protein>
    <recommendedName>
        <fullName evidence="3">tyrosinase</fullName>
        <ecNumber evidence="3">1.14.18.1</ecNumber>
    </recommendedName>
</protein>
<evidence type="ECO:0000256" key="3">
    <source>
        <dbReference type="ARBA" id="ARBA00011906"/>
    </source>
</evidence>
<comment type="caution">
    <text evidence="13">The sequence shown here is derived from an EMBL/GenBank/DDBJ whole genome shotgun (WGS) entry which is preliminary data.</text>
</comment>
<evidence type="ECO:0000256" key="10">
    <source>
        <dbReference type="ARBA" id="ARBA00048881"/>
    </source>
</evidence>
<dbReference type="InterPro" id="IPR002227">
    <property type="entry name" value="Tyrosinase_Cu-bd"/>
</dbReference>
<evidence type="ECO:0000256" key="6">
    <source>
        <dbReference type="ARBA" id="ARBA00023008"/>
    </source>
</evidence>
<reference evidence="14" key="1">
    <citation type="journal article" date="2020" name="Stud. Mycol.">
        <title>101 Dothideomycetes genomes: A test case for predicting lifestyles and emergence of pathogens.</title>
        <authorList>
            <person name="Haridas S."/>
            <person name="Albert R."/>
            <person name="Binder M."/>
            <person name="Bloem J."/>
            <person name="LaButti K."/>
            <person name="Salamov A."/>
            <person name="Andreopoulos B."/>
            <person name="Baker S."/>
            <person name="Barry K."/>
            <person name="Bills G."/>
            <person name="Bluhm B."/>
            <person name="Cannon C."/>
            <person name="Castanera R."/>
            <person name="Culley D."/>
            <person name="Daum C."/>
            <person name="Ezra D."/>
            <person name="Gonzalez J."/>
            <person name="Henrissat B."/>
            <person name="Kuo A."/>
            <person name="Liang C."/>
            <person name="Lipzen A."/>
            <person name="Lutzoni F."/>
            <person name="Magnuson J."/>
            <person name="Mondo S."/>
            <person name="Nolan M."/>
            <person name="Ohm R."/>
            <person name="Pangilinan J."/>
            <person name="Park H.-J."/>
            <person name="Ramirez L."/>
            <person name="Alfaro M."/>
            <person name="Sun H."/>
            <person name="Tritt A."/>
            <person name="Yoshinaga Y."/>
            <person name="Zwiers L.-H."/>
            <person name="Turgeon B."/>
            <person name="Goodwin S."/>
            <person name="Spatafora J."/>
            <person name="Crous P."/>
            <person name="Grigoriev I."/>
        </authorList>
    </citation>
    <scope>NUCLEOTIDE SEQUENCE [LARGE SCALE GENOMIC DNA]</scope>
    <source>
        <strain evidence="14">CBS 304.66</strain>
    </source>
</reference>
<dbReference type="SUPFAM" id="SSF48056">
    <property type="entry name" value="Di-copper centre-containing domain"/>
    <property type="match status" value="1"/>
</dbReference>
<proteinExistence type="inferred from homology"/>
<keyword evidence="7" id="KW-0503">Monooxygenase</keyword>
<dbReference type="GO" id="GO:0042438">
    <property type="term" value="P:melanin biosynthetic process"/>
    <property type="evidence" value="ECO:0007669"/>
    <property type="project" value="UniProtKB-KW"/>
</dbReference>
<keyword evidence="8" id="KW-0470">Melanin biosynthesis</keyword>
<evidence type="ECO:0000256" key="1">
    <source>
        <dbReference type="ARBA" id="ARBA00001973"/>
    </source>
</evidence>
<dbReference type="OrthoDB" id="6132182at2759"/>
<dbReference type="PRINTS" id="PR00092">
    <property type="entry name" value="TYROSINASE"/>
</dbReference>
<evidence type="ECO:0000256" key="7">
    <source>
        <dbReference type="ARBA" id="ARBA00023033"/>
    </source>
</evidence>
<evidence type="ECO:0000313" key="14">
    <source>
        <dbReference type="Proteomes" id="UP000800093"/>
    </source>
</evidence>
<gene>
    <name evidence="13" type="ORF">CC78DRAFT_529335</name>
</gene>
<keyword evidence="5" id="KW-0560">Oxidoreductase</keyword>
<dbReference type="AlphaFoldDB" id="A0A9P4TPH8"/>
<accession>A0A9P4TPH8</accession>
<comment type="catalytic activity">
    <reaction evidence="10">
        <text>L-tyrosine + O2 = L-dopaquinone + H2O</text>
        <dbReference type="Rhea" id="RHEA:18117"/>
        <dbReference type="ChEBI" id="CHEBI:15377"/>
        <dbReference type="ChEBI" id="CHEBI:15379"/>
        <dbReference type="ChEBI" id="CHEBI:57924"/>
        <dbReference type="ChEBI" id="CHEBI:58315"/>
        <dbReference type="EC" id="1.14.18.1"/>
    </reaction>
</comment>
<dbReference type="Gene3D" id="1.10.1280.10">
    <property type="entry name" value="Di-copper center containing domain from catechol oxidase"/>
    <property type="match status" value="1"/>
</dbReference>
<evidence type="ECO:0000256" key="8">
    <source>
        <dbReference type="ARBA" id="ARBA00023101"/>
    </source>
</evidence>
<evidence type="ECO:0000256" key="2">
    <source>
        <dbReference type="ARBA" id="ARBA00009928"/>
    </source>
</evidence>
<feature type="domain" description="Tyrosinase copper-binding" evidence="12">
    <location>
        <begin position="245"/>
        <end position="256"/>
    </location>
</feature>
<evidence type="ECO:0000256" key="9">
    <source>
        <dbReference type="ARBA" id="ARBA00048233"/>
    </source>
</evidence>
<dbReference type="EMBL" id="ML986582">
    <property type="protein sequence ID" value="KAF2269602.1"/>
    <property type="molecule type" value="Genomic_DNA"/>
</dbReference>
<comment type="similarity">
    <text evidence="2">Belongs to the tyrosinase family.</text>
</comment>
<dbReference type="PANTHER" id="PTHR11474:SF76">
    <property type="entry name" value="SHKT DOMAIN-CONTAINING PROTEIN"/>
    <property type="match status" value="1"/>
</dbReference>